<dbReference type="Proteomes" id="UP000807353">
    <property type="component" value="Unassembled WGS sequence"/>
</dbReference>
<proteinExistence type="predicted"/>
<comment type="caution">
    <text evidence="1">The sequence shown here is derived from an EMBL/GenBank/DDBJ whole genome shotgun (WGS) entry which is preliminary data.</text>
</comment>
<gene>
    <name evidence="1" type="ORF">BDZ94DRAFT_1311681</name>
</gene>
<evidence type="ECO:0000313" key="1">
    <source>
        <dbReference type="EMBL" id="KAF9460216.1"/>
    </source>
</evidence>
<protein>
    <submittedName>
        <fullName evidence="1">Uncharacterized protein</fullName>
    </submittedName>
</protein>
<organism evidence="1 2">
    <name type="scientific">Collybia nuda</name>
    <dbReference type="NCBI Taxonomy" id="64659"/>
    <lineage>
        <taxon>Eukaryota</taxon>
        <taxon>Fungi</taxon>
        <taxon>Dikarya</taxon>
        <taxon>Basidiomycota</taxon>
        <taxon>Agaricomycotina</taxon>
        <taxon>Agaricomycetes</taxon>
        <taxon>Agaricomycetidae</taxon>
        <taxon>Agaricales</taxon>
        <taxon>Tricholomatineae</taxon>
        <taxon>Clitocybaceae</taxon>
        <taxon>Collybia</taxon>
    </lineage>
</organism>
<dbReference type="EMBL" id="MU150302">
    <property type="protein sequence ID" value="KAF9460216.1"/>
    <property type="molecule type" value="Genomic_DNA"/>
</dbReference>
<accession>A0A9P5Y2P1</accession>
<evidence type="ECO:0000313" key="2">
    <source>
        <dbReference type="Proteomes" id="UP000807353"/>
    </source>
</evidence>
<dbReference type="AlphaFoldDB" id="A0A9P5Y2P1"/>
<name>A0A9P5Y2P1_9AGAR</name>
<keyword evidence="2" id="KW-1185">Reference proteome</keyword>
<sequence length="263" mass="28630">MLEQCTSIIDATFSISEGVTDIPSHQGTESISSTVEHITLLPRFTIDWNIFLAPLSLPSLTTFTISTYSRSPAGIGPTFTPAMVSLIDQSGCSLQTFSISYNLEHSPDANLPHPDITDLLQKMPSLEAFISGYVAAPELIRTVHISLVQLESISWKVEPGGLSALLDLLDNNISQKTLNNFPSSIQVVCGNGDEFQSVRKRLIQDYVNYEEAGFNITVRNIEGDDIRFMTSGDNDSDGSDIGSVWASGLGDDVVDHSYCCCVQ</sequence>
<reference evidence="1" key="1">
    <citation type="submission" date="2020-11" db="EMBL/GenBank/DDBJ databases">
        <authorList>
            <consortium name="DOE Joint Genome Institute"/>
            <person name="Ahrendt S."/>
            <person name="Riley R."/>
            <person name="Andreopoulos W."/>
            <person name="Labutti K."/>
            <person name="Pangilinan J."/>
            <person name="Ruiz-Duenas F.J."/>
            <person name="Barrasa J.M."/>
            <person name="Sanchez-Garcia M."/>
            <person name="Camarero S."/>
            <person name="Miyauchi S."/>
            <person name="Serrano A."/>
            <person name="Linde D."/>
            <person name="Babiker R."/>
            <person name="Drula E."/>
            <person name="Ayuso-Fernandez I."/>
            <person name="Pacheco R."/>
            <person name="Padilla G."/>
            <person name="Ferreira P."/>
            <person name="Barriuso J."/>
            <person name="Kellner H."/>
            <person name="Castanera R."/>
            <person name="Alfaro M."/>
            <person name="Ramirez L."/>
            <person name="Pisabarro A.G."/>
            <person name="Kuo A."/>
            <person name="Tritt A."/>
            <person name="Lipzen A."/>
            <person name="He G."/>
            <person name="Yan M."/>
            <person name="Ng V."/>
            <person name="Cullen D."/>
            <person name="Martin F."/>
            <person name="Rosso M.-N."/>
            <person name="Henrissat B."/>
            <person name="Hibbett D."/>
            <person name="Martinez A.T."/>
            <person name="Grigoriev I.V."/>
        </authorList>
    </citation>
    <scope>NUCLEOTIDE SEQUENCE</scope>
    <source>
        <strain evidence="1">CBS 247.69</strain>
    </source>
</reference>